<organism evidence="12 13">
    <name type="scientific">Shewanella intestini</name>
    <dbReference type="NCBI Taxonomy" id="2017544"/>
    <lineage>
        <taxon>Bacteria</taxon>
        <taxon>Pseudomonadati</taxon>
        <taxon>Pseudomonadota</taxon>
        <taxon>Gammaproteobacteria</taxon>
        <taxon>Alteromonadales</taxon>
        <taxon>Shewanellaceae</taxon>
        <taxon>Shewanella</taxon>
    </lineage>
</organism>
<evidence type="ECO:0000256" key="8">
    <source>
        <dbReference type="RuleBase" id="RU004447"/>
    </source>
</evidence>
<keyword evidence="13" id="KW-1185">Reference proteome</keyword>
<dbReference type="PANTHER" id="PTHR43690">
    <property type="entry name" value="NARDILYSIN"/>
    <property type="match status" value="1"/>
</dbReference>
<dbReference type="InterPro" id="IPR050626">
    <property type="entry name" value="Peptidase_M16"/>
</dbReference>
<evidence type="ECO:0000256" key="3">
    <source>
        <dbReference type="ARBA" id="ARBA00022670"/>
    </source>
</evidence>
<sequence length="941" mass="105111">MKKTPLVILMSSLMFTGCSTQTLLGQTSATEQATQQVAAKNVLAERPGIEHGMLANGMKYMFVKNTQSGERVSLQLIVHSGSLDEDDDQQGIAHLVEHMAFNGTTDFPHNKIIEHQESLGLVFGRDVNAMTEFNITSYFLHLSNNTDSMLDEAFHMLSQQASAVVFDNDELDKERPVVEEEWRGGRTLMGRLGQANRMLLLKGSRYGERNPIGDMDLVRHVDASRIKAFWETWYHPNNMTMLVVGDTDKASVEAKLNKYFADLPKVELPKRADTALPLPKEMALSILQDPEVTTEVASISLRAKQAIVTDEATLRQDILNQMAMMMFSQRMNEKYQVESPQISRIAASSQPLMPGYNNNRILAVLQNQHYQQAYQELFDNLSAYGAHGFKQADLTMAASNVLMRYKKVADGQQNATNSRLMSAIFSQVRLLQPLTDPAARATAAEKVLATITLKDVNEHFRDMLKTRSPIVTLQINPKHIDQVPTSAEIKQWWSTAMANPSRVDNTSAEVAPLFSKAPVAAKVLSHQHIAGTHIWKFANGASVWFTPSDETKNQLLVKWQGLGGTQALPLNLQRAGQLSARTMGEFGYGGLNSIELTQINAGQELRQMPFISAQEHGVSGRTDLASLEHWLQNLNKRITAPQVDATLWQSRKQSLERGVFHRSTSPNGMFNQAIDKLRYKNDPMSQPITKDEIAAIKADDLLQAWEQLFSNAADHQLVIVGPATPEQVIDLASRYIGNLPKGKSLTPTVLPKLNDGQHKVRIEVGTEPVAVSTQLFNVDFPYSEDAENQAELLSRMLSVRLREKLREESGGVYSLRFGIRLDKERQQAFGMLSYSHEPVRGDELKEQADKVIATFLKNGVTDAELEQLKKQQRLAYAEEAISDRNRFAWASHAAMTNNVIDERTSYLNWLSLVTTSEINALGHAILSKPNTIDARLLPEKS</sequence>
<reference evidence="12 13" key="1">
    <citation type="submission" date="2020-02" db="EMBL/GenBank/DDBJ databases">
        <title>Shewanella WXL01 sp. nov., a marine bacterium isolated from green algae in Luhuitou Fringing Reef (Northern South China Sea).</title>
        <authorList>
            <person name="Wang X."/>
        </authorList>
    </citation>
    <scope>NUCLEOTIDE SEQUENCE [LARGE SCALE GENOMIC DNA]</scope>
    <source>
        <strain evidence="12 13">MCCC 1A01895</strain>
    </source>
</reference>
<comment type="similarity">
    <text evidence="2 8">Belongs to the peptidase M16 family.</text>
</comment>
<dbReference type="Proteomes" id="UP000811844">
    <property type="component" value="Unassembled WGS sequence"/>
</dbReference>
<dbReference type="PROSITE" id="PS51257">
    <property type="entry name" value="PROKAR_LIPOPROTEIN"/>
    <property type="match status" value="1"/>
</dbReference>
<evidence type="ECO:0000259" key="11">
    <source>
        <dbReference type="Pfam" id="PF05193"/>
    </source>
</evidence>
<keyword evidence="3" id="KW-0645">Protease</keyword>
<accession>A0ABS5I1U9</accession>
<feature type="domain" description="Peptidase M16 C-terminal" evidence="11">
    <location>
        <begin position="696"/>
        <end position="871"/>
    </location>
</feature>
<evidence type="ECO:0000313" key="13">
    <source>
        <dbReference type="Proteomes" id="UP000811844"/>
    </source>
</evidence>
<dbReference type="PANTHER" id="PTHR43690:SF17">
    <property type="entry name" value="PROTEIN YHJJ"/>
    <property type="match status" value="1"/>
</dbReference>
<keyword evidence="6" id="KW-0862">Zinc</keyword>
<dbReference type="InterPro" id="IPR011765">
    <property type="entry name" value="Pept_M16_N"/>
</dbReference>
<dbReference type="Gene3D" id="3.30.830.10">
    <property type="entry name" value="Metalloenzyme, LuxS/M16 peptidase-like"/>
    <property type="match status" value="4"/>
</dbReference>
<keyword evidence="4" id="KW-0479">Metal-binding</keyword>
<feature type="domain" description="Peptidase M16 C-terminal" evidence="11">
    <location>
        <begin position="221"/>
        <end position="399"/>
    </location>
</feature>
<protein>
    <submittedName>
        <fullName evidence="12">Insulinase family protein</fullName>
    </submittedName>
</protein>
<keyword evidence="7" id="KW-0482">Metalloprotease</keyword>
<feature type="domain" description="Peptidase M16 N-terminal" evidence="10">
    <location>
        <begin position="62"/>
        <end position="181"/>
    </location>
</feature>
<comment type="caution">
    <text evidence="12">The sequence shown here is derived from an EMBL/GenBank/DDBJ whole genome shotgun (WGS) entry which is preliminary data.</text>
</comment>
<keyword evidence="9" id="KW-0732">Signal</keyword>
<dbReference type="SUPFAM" id="SSF63411">
    <property type="entry name" value="LuxS/MPP-like metallohydrolase"/>
    <property type="match status" value="4"/>
</dbReference>
<dbReference type="EMBL" id="JAAIKR010000003">
    <property type="protein sequence ID" value="MBR9727390.1"/>
    <property type="molecule type" value="Genomic_DNA"/>
</dbReference>
<evidence type="ECO:0000256" key="6">
    <source>
        <dbReference type="ARBA" id="ARBA00022833"/>
    </source>
</evidence>
<dbReference type="Pfam" id="PF00675">
    <property type="entry name" value="Peptidase_M16"/>
    <property type="match status" value="1"/>
</dbReference>
<evidence type="ECO:0000313" key="12">
    <source>
        <dbReference type="EMBL" id="MBR9727390.1"/>
    </source>
</evidence>
<keyword evidence="5" id="KW-0378">Hydrolase</keyword>
<feature type="chain" id="PRO_5045914065" evidence="9">
    <location>
        <begin position="21"/>
        <end position="941"/>
    </location>
</feature>
<evidence type="ECO:0000256" key="2">
    <source>
        <dbReference type="ARBA" id="ARBA00007261"/>
    </source>
</evidence>
<dbReference type="PROSITE" id="PS00143">
    <property type="entry name" value="INSULINASE"/>
    <property type="match status" value="1"/>
</dbReference>
<dbReference type="InterPro" id="IPR007863">
    <property type="entry name" value="Peptidase_M16_C"/>
</dbReference>
<dbReference type="InterPro" id="IPR011249">
    <property type="entry name" value="Metalloenz_LuxS/M16"/>
</dbReference>
<proteinExistence type="inferred from homology"/>
<dbReference type="RefSeq" id="WP_153662527.1">
    <property type="nucleotide sequence ID" value="NZ_JAAIKR010000003.1"/>
</dbReference>
<evidence type="ECO:0000256" key="9">
    <source>
        <dbReference type="SAM" id="SignalP"/>
    </source>
</evidence>
<evidence type="ECO:0000256" key="5">
    <source>
        <dbReference type="ARBA" id="ARBA00022801"/>
    </source>
</evidence>
<evidence type="ECO:0000256" key="7">
    <source>
        <dbReference type="ARBA" id="ARBA00023049"/>
    </source>
</evidence>
<dbReference type="InterPro" id="IPR001431">
    <property type="entry name" value="Pept_M16_Zn_BS"/>
</dbReference>
<evidence type="ECO:0000259" key="10">
    <source>
        <dbReference type="Pfam" id="PF00675"/>
    </source>
</evidence>
<evidence type="ECO:0000256" key="4">
    <source>
        <dbReference type="ARBA" id="ARBA00022723"/>
    </source>
</evidence>
<comment type="cofactor">
    <cofactor evidence="1">
        <name>Zn(2+)</name>
        <dbReference type="ChEBI" id="CHEBI:29105"/>
    </cofactor>
</comment>
<evidence type="ECO:0000256" key="1">
    <source>
        <dbReference type="ARBA" id="ARBA00001947"/>
    </source>
</evidence>
<feature type="signal peptide" evidence="9">
    <location>
        <begin position="1"/>
        <end position="20"/>
    </location>
</feature>
<name>A0ABS5I1U9_9GAMM</name>
<dbReference type="Pfam" id="PF05193">
    <property type="entry name" value="Peptidase_M16_C"/>
    <property type="match status" value="2"/>
</dbReference>
<gene>
    <name evidence="12" type="ORF">G3R48_05210</name>
</gene>